<dbReference type="AlphaFoldDB" id="A0A856M7T1"/>
<gene>
    <name evidence="1" type="ORF">FLK61_00315</name>
</gene>
<reference evidence="1 2" key="1">
    <citation type="submission" date="2019-07" db="EMBL/GenBank/DDBJ databases">
        <title>Bacillus alkalisoli sp. nov. isolated from saline soil.</title>
        <authorList>
            <person name="Sun J.-Q."/>
            <person name="Xu L."/>
        </authorList>
    </citation>
    <scope>NUCLEOTIDE SEQUENCE [LARGE SCALE GENOMIC DNA]</scope>
    <source>
        <strain evidence="1 2">M4U3P1</strain>
        <plasmid evidence="1 2">unnamed1</plasmid>
    </source>
</reference>
<dbReference type="GeneID" id="39574248"/>
<dbReference type="RefSeq" id="WP_013603268.1">
    <property type="nucleotide sequence ID" value="NZ_CP041370.1"/>
</dbReference>
<evidence type="ECO:0000313" key="1">
    <source>
        <dbReference type="EMBL" id="QDK92294.1"/>
    </source>
</evidence>
<organism evidence="1 2">
    <name type="scientific">Paenalkalicoccus suaedae</name>
    <dbReference type="NCBI Taxonomy" id="2592382"/>
    <lineage>
        <taxon>Bacteria</taxon>
        <taxon>Bacillati</taxon>
        <taxon>Bacillota</taxon>
        <taxon>Bacilli</taxon>
        <taxon>Bacillales</taxon>
        <taxon>Bacillaceae</taxon>
        <taxon>Paenalkalicoccus</taxon>
    </lineage>
</organism>
<dbReference type="EMBL" id="CP041370">
    <property type="protein sequence ID" value="QDK92294.1"/>
    <property type="molecule type" value="Genomic_DNA"/>
</dbReference>
<geneLocation type="plasmid" evidence="1 2">
    <name>unnamed1</name>
</geneLocation>
<evidence type="ECO:0000313" key="2">
    <source>
        <dbReference type="Proteomes" id="UP000318138"/>
    </source>
</evidence>
<keyword evidence="2" id="KW-1185">Reference proteome</keyword>
<keyword evidence="1" id="KW-0614">Plasmid</keyword>
<dbReference type="KEGG" id="psua:FLK61_00315"/>
<name>A0A856M7T1_9BACI</name>
<dbReference type="Proteomes" id="UP000318138">
    <property type="component" value="Plasmid unnamed1"/>
</dbReference>
<protein>
    <submittedName>
        <fullName evidence="1">Uncharacterized protein</fullName>
    </submittedName>
</protein>
<sequence length="100" mass="10842">MAGQKQKRRLKKDLIMPAAAGILFAEMRPGLYGSLSAFFDLPSSFTREEMTRNNAAVASGSAAGNPEAYRCMLSGILEGSEMPRNVGRRFWPAYSPGADP</sequence>
<proteinExistence type="predicted"/>
<accession>A0A856M7T1</accession>